<keyword evidence="1" id="KW-0472">Membrane</keyword>
<evidence type="ECO:0000313" key="2">
    <source>
        <dbReference type="EMBL" id="OWK32821.1"/>
    </source>
</evidence>
<comment type="caution">
    <text evidence="2">The sequence shown here is derived from an EMBL/GenBank/DDBJ whole genome shotgun (WGS) entry which is preliminary data.</text>
</comment>
<evidence type="ECO:0000256" key="1">
    <source>
        <dbReference type="SAM" id="Phobius"/>
    </source>
</evidence>
<keyword evidence="3" id="KW-1185">Reference proteome</keyword>
<organism evidence="2 3">
    <name type="scientific">Sphingomonas mucosissima</name>
    <dbReference type="NCBI Taxonomy" id="370959"/>
    <lineage>
        <taxon>Bacteria</taxon>
        <taxon>Pseudomonadati</taxon>
        <taxon>Pseudomonadota</taxon>
        <taxon>Alphaproteobacteria</taxon>
        <taxon>Sphingomonadales</taxon>
        <taxon>Sphingomonadaceae</taxon>
        <taxon>Sphingomonas</taxon>
    </lineage>
</organism>
<gene>
    <name evidence="2" type="ORF">SPMU_11630</name>
</gene>
<name>A0A245ZSU6_9SPHN</name>
<dbReference type="AlphaFoldDB" id="A0A245ZSU6"/>
<reference evidence="2 3" key="1">
    <citation type="submission" date="2017-03" db="EMBL/GenBank/DDBJ databases">
        <title>Genome sequence of Sphingomonas mucosissima DSM 17494.</title>
        <authorList>
            <person name="Poehlein A."/>
            <person name="Wuebbeler J.H."/>
            <person name="Steinbuechel A."/>
            <person name="Daniel R."/>
        </authorList>
    </citation>
    <scope>NUCLEOTIDE SEQUENCE [LARGE SCALE GENOMIC DNA]</scope>
    <source>
        <strain evidence="2 3">DSM 17494</strain>
    </source>
</reference>
<proteinExistence type="predicted"/>
<dbReference type="EMBL" id="NBBJ01000001">
    <property type="protein sequence ID" value="OWK32821.1"/>
    <property type="molecule type" value="Genomic_DNA"/>
</dbReference>
<feature type="transmembrane region" description="Helical" evidence="1">
    <location>
        <begin position="27"/>
        <end position="46"/>
    </location>
</feature>
<dbReference type="Proteomes" id="UP000197783">
    <property type="component" value="Unassembled WGS sequence"/>
</dbReference>
<keyword evidence="1" id="KW-1133">Transmembrane helix</keyword>
<feature type="transmembrane region" description="Helical" evidence="1">
    <location>
        <begin position="53"/>
        <end position="72"/>
    </location>
</feature>
<dbReference type="OrthoDB" id="7391824at2"/>
<protein>
    <submittedName>
        <fullName evidence="2">Uncharacterized protein</fullName>
    </submittedName>
</protein>
<accession>A0A245ZSU6</accession>
<keyword evidence="1" id="KW-0812">Transmembrane</keyword>
<evidence type="ECO:0000313" key="3">
    <source>
        <dbReference type="Proteomes" id="UP000197783"/>
    </source>
</evidence>
<dbReference type="RefSeq" id="WP_088332693.1">
    <property type="nucleotide sequence ID" value="NZ_NBBJ01000001.1"/>
</dbReference>
<sequence>MLNIVSILIGLVTLVLGLVAFMPLLGWMNWLVIPIGIVGAAVGALSSGNAGRNLNIVLIIIFALRLMLGGGIV</sequence>